<evidence type="ECO:0000313" key="1">
    <source>
        <dbReference type="EnsemblProtists" id="HpaP809995"/>
    </source>
</evidence>
<dbReference type="EnsemblProtists" id="HpaT809995">
    <property type="protein sequence ID" value="HpaP809995"/>
    <property type="gene ID" value="HpaG809995"/>
</dbReference>
<reference evidence="1" key="2">
    <citation type="submission" date="2015-06" db="UniProtKB">
        <authorList>
            <consortium name="EnsemblProtists"/>
        </authorList>
    </citation>
    <scope>IDENTIFICATION</scope>
    <source>
        <strain evidence="1">Emoy2</strain>
    </source>
</reference>
<sequence length="79" mass="8876">MPLRLSWRFSSSWTTFETGHSFRKSFGTAVAMVDTVDSTKGSLSSDWTSTFPGSNAQSKLWRKCETSSRKIESVMRMAS</sequence>
<evidence type="ECO:0000313" key="2">
    <source>
        <dbReference type="Proteomes" id="UP000011713"/>
    </source>
</evidence>
<organism evidence="1 2">
    <name type="scientific">Hyaloperonospora arabidopsidis (strain Emoy2)</name>
    <name type="common">Downy mildew agent</name>
    <name type="synonym">Peronospora arabidopsidis</name>
    <dbReference type="NCBI Taxonomy" id="559515"/>
    <lineage>
        <taxon>Eukaryota</taxon>
        <taxon>Sar</taxon>
        <taxon>Stramenopiles</taxon>
        <taxon>Oomycota</taxon>
        <taxon>Peronosporomycetes</taxon>
        <taxon>Peronosporales</taxon>
        <taxon>Peronosporaceae</taxon>
        <taxon>Hyaloperonospora</taxon>
    </lineage>
</organism>
<reference evidence="2" key="1">
    <citation type="journal article" date="2010" name="Science">
        <title>Signatures of adaptation to obligate biotrophy in the Hyaloperonospora arabidopsidis genome.</title>
        <authorList>
            <person name="Baxter L."/>
            <person name="Tripathy S."/>
            <person name="Ishaque N."/>
            <person name="Boot N."/>
            <person name="Cabral A."/>
            <person name="Kemen E."/>
            <person name="Thines M."/>
            <person name="Ah-Fong A."/>
            <person name="Anderson R."/>
            <person name="Badejoko W."/>
            <person name="Bittner-Eddy P."/>
            <person name="Boore J.L."/>
            <person name="Chibucos M.C."/>
            <person name="Coates M."/>
            <person name="Dehal P."/>
            <person name="Delehaunty K."/>
            <person name="Dong S."/>
            <person name="Downton P."/>
            <person name="Dumas B."/>
            <person name="Fabro G."/>
            <person name="Fronick C."/>
            <person name="Fuerstenberg S.I."/>
            <person name="Fulton L."/>
            <person name="Gaulin E."/>
            <person name="Govers F."/>
            <person name="Hughes L."/>
            <person name="Humphray S."/>
            <person name="Jiang R.H."/>
            <person name="Judelson H."/>
            <person name="Kamoun S."/>
            <person name="Kyung K."/>
            <person name="Meijer H."/>
            <person name="Minx P."/>
            <person name="Morris P."/>
            <person name="Nelson J."/>
            <person name="Phuntumart V."/>
            <person name="Qutob D."/>
            <person name="Rehmany A."/>
            <person name="Rougon-Cardoso A."/>
            <person name="Ryden P."/>
            <person name="Torto-Alalibo T."/>
            <person name="Studholme D."/>
            <person name="Wang Y."/>
            <person name="Win J."/>
            <person name="Wood J."/>
            <person name="Clifton S.W."/>
            <person name="Rogers J."/>
            <person name="Van den Ackerveken G."/>
            <person name="Jones J.D."/>
            <person name="McDowell J.M."/>
            <person name="Beynon J."/>
            <person name="Tyler B.M."/>
        </authorList>
    </citation>
    <scope>NUCLEOTIDE SEQUENCE [LARGE SCALE GENOMIC DNA]</scope>
    <source>
        <strain evidence="2">Emoy2</strain>
    </source>
</reference>
<proteinExistence type="predicted"/>
<dbReference type="InParanoid" id="M4BU08"/>
<dbReference type="VEuPathDB" id="FungiDB:HpaG809995"/>
<dbReference type="EMBL" id="JH597899">
    <property type="status" value="NOT_ANNOTATED_CDS"/>
    <property type="molecule type" value="Genomic_DNA"/>
</dbReference>
<keyword evidence="2" id="KW-1185">Reference proteome</keyword>
<protein>
    <submittedName>
        <fullName evidence="1">Uncharacterized protein</fullName>
    </submittedName>
</protein>
<dbReference type="HOGENOM" id="CLU_2611116_0_0_1"/>
<name>M4BU08_HYAAE</name>
<accession>M4BU08</accession>
<dbReference type="AlphaFoldDB" id="M4BU08"/>
<dbReference type="Proteomes" id="UP000011713">
    <property type="component" value="Unassembled WGS sequence"/>
</dbReference>